<dbReference type="CDD" id="cd03766">
    <property type="entry name" value="Gn_AT_II_novel"/>
    <property type="match status" value="1"/>
</dbReference>
<feature type="domain" description="Glutamine amidotransferase type-2" evidence="4">
    <location>
        <begin position="2"/>
        <end position="253"/>
    </location>
</feature>
<dbReference type="Pfam" id="PF00733">
    <property type="entry name" value="Asn_synthase"/>
    <property type="match status" value="2"/>
</dbReference>
<dbReference type="Pfam" id="PF13537">
    <property type="entry name" value="GATase_7"/>
    <property type="match status" value="1"/>
</dbReference>
<dbReference type="GO" id="GO:0004066">
    <property type="term" value="F:asparagine synthase (glutamine-hydrolyzing) activity"/>
    <property type="evidence" value="ECO:0007669"/>
    <property type="project" value="InterPro"/>
</dbReference>
<dbReference type="GO" id="GO:0006529">
    <property type="term" value="P:asparagine biosynthetic process"/>
    <property type="evidence" value="ECO:0007669"/>
    <property type="project" value="UniProtKB-KW"/>
</dbReference>
<keyword evidence="1" id="KW-0028">Amino-acid biosynthesis</keyword>
<proteinExistence type="predicted"/>
<sequence length="752" mass="84035">MCGIFCCLCEDNDECKISAEKIKQSVTPLLKRRGPDCFGSASRNVFSRNPQKAYHLTLAGSVLHLRGSLTRQPYETEGGNVLVWNGEIFGGVEIPNKSNDTSVLSQLLDFHGETDPVSHVVDVMSRIRGPWSFIYWQASQERLWFGRDFFGRRSLLWHLPSSPGDPLVICSVAQRSHQNDQLAMVELPADGIYCLEISPENEVENGPFKVTRFPWGSYSQNTHVLASPISKFNSTIPSKEDLEGEMLPDITLDLCCEYSSQRLKSTEELLCKMTKSSYNDTKPENTVRPCSQCNHLGFSQDPDEASHCSGECCQSLFDDMSRNVSQNHVKETQADKTSDGQDCRRNSWIHLAEALIKVLGEAVRKRVFNLPRCQDEQTLAALDLHKRHGSEDGWVKTDIRGDNHGKEETLTSINGKFSRVGILFSGGIDSMMLAALADRFVPYYESIDLINVAFEQKPVQTNPTNKRLARQSQREISSAHQAQRFDVPDRITGKSGLLELATIAPTRKWNFLEVNVTLEELQYSRKEYISHLVSPLSSVLDDSIGSALWFAARGGGVLHCPSCIRDSSSDTECDHPSGYTSNAKVLCTVDNKESECCGHLCRCCVQLITKKVLLVGMGADEQLGGYARHRTKFMQHGWAGLIEEIEMEVNRIATRNLGRDDRCISDHGREARFPFLDESVVSFLNALPVWWKTDPRQPRGTGEKLLLRQAARLLGLTSSAALPKRAIQFGSRIAKLESANEKGSDACSRFDT</sequence>
<dbReference type="SUPFAM" id="SSF56235">
    <property type="entry name" value="N-terminal nucleophile aminohydrolases (Ntn hydrolases)"/>
    <property type="match status" value="1"/>
</dbReference>
<dbReference type="InterPro" id="IPR051857">
    <property type="entry name" value="Asn_synthetase_domain"/>
</dbReference>
<dbReference type="Gene3D" id="3.60.20.10">
    <property type="entry name" value="Glutamine Phosphoribosylpyrophosphate, subunit 1, domain 1"/>
    <property type="match status" value="1"/>
</dbReference>
<dbReference type="InterPro" id="IPR017932">
    <property type="entry name" value="GATase_2_dom"/>
</dbReference>
<accession>A7RQM6</accession>
<dbReference type="PANTHER" id="PTHR45937">
    <property type="entry name" value="ASPARAGINE SYNTHETASE DOMAIN-CONTAINING PROTEIN 1"/>
    <property type="match status" value="1"/>
</dbReference>
<evidence type="ECO:0000259" key="4">
    <source>
        <dbReference type="PROSITE" id="PS51278"/>
    </source>
</evidence>
<dbReference type="eggNOG" id="KOG0573">
    <property type="taxonomic scope" value="Eukaryota"/>
</dbReference>
<organism evidence="5 6">
    <name type="scientific">Nematostella vectensis</name>
    <name type="common">Starlet sea anemone</name>
    <dbReference type="NCBI Taxonomy" id="45351"/>
    <lineage>
        <taxon>Eukaryota</taxon>
        <taxon>Metazoa</taxon>
        <taxon>Cnidaria</taxon>
        <taxon>Anthozoa</taxon>
        <taxon>Hexacorallia</taxon>
        <taxon>Actiniaria</taxon>
        <taxon>Edwardsiidae</taxon>
        <taxon>Nematostella</taxon>
    </lineage>
</organism>
<dbReference type="AlphaFoldDB" id="A7RQM6"/>
<dbReference type="PhylomeDB" id="A7RQM6"/>
<evidence type="ECO:0000256" key="1">
    <source>
        <dbReference type="ARBA" id="ARBA00022605"/>
    </source>
</evidence>
<dbReference type="FunCoup" id="A7RQM6">
    <property type="interactions" value="429"/>
</dbReference>
<dbReference type="HOGENOM" id="CLU_012368_3_1_1"/>
<keyword evidence="2" id="KW-0061">Asparagine biosynthesis</keyword>
<dbReference type="OMA" id="VASEWKE"/>
<dbReference type="PANTHER" id="PTHR45937:SF1">
    <property type="entry name" value="ASPARAGINE SYNTHETASE DOMAIN-CONTAINING PROTEIN 1"/>
    <property type="match status" value="1"/>
</dbReference>
<evidence type="ECO:0000256" key="3">
    <source>
        <dbReference type="ARBA" id="ARBA00022962"/>
    </source>
</evidence>
<keyword evidence="6" id="KW-1185">Reference proteome</keyword>
<keyword evidence="3" id="KW-0315">Glutamine amidotransferase</keyword>
<dbReference type="Proteomes" id="UP000001593">
    <property type="component" value="Unassembled WGS sequence"/>
</dbReference>
<dbReference type="Gene3D" id="3.40.50.620">
    <property type="entry name" value="HUPs"/>
    <property type="match status" value="1"/>
</dbReference>
<name>A7RQM6_NEMVE</name>
<protein>
    <recommendedName>
        <fullName evidence="4">Glutamine amidotransferase type-2 domain-containing protein</fullName>
    </recommendedName>
</protein>
<evidence type="ECO:0000256" key="2">
    <source>
        <dbReference type="ARBA" id="ARBA00022888"/>
    </source>
</evidence>
<evidence type="ECO:0000313" key="6">
    <source>
        <dbReference type="Proteomes" id="UP000001593"/>
    </source>
</evidence>
<dbReference type="EMBL" id="DS469529">
    <property type="protein sequence ID" value="EDO46134.1"/>
    <property type="molecule type" value="Genomic_DNA"/>
</dbReference>
<reference evidence="5 6" key="1">
    <citation type="journal article" date="2007" name="Science">
        <title>Sea anemone genome reveals ancestral eumetazoan gene repertoire and genomic organization.</title>
        <authorList>
            <person name="Putnam N.H."/>
            <person name="Srivastava M."/>
            <person name="Hellsten U."/>
            <person name="Dirks B."/>
            <person name="Chapman J."/>
            <person name="Salamov A."/>
            <person name="Terry A."/>
            <person name="Shapiro H."/>
            <person name="Lindquist E."/>
            <person name="Kapitonov V.V."/>
            <person name="Jurka J."/>
            <person name="Genikhovich G."/>
            <person name="Grigoriev I.V."/>
            <person name="Lucas S.M."/>
            <person name="Steele R.E."/>
            <person name="Finnerty J.R."/>
            <person name="Technau U."/>
            <person name="Martindale M.Q."/>
            <person name="Rokhsar D.S."/>
        </authorList>
    </citation>
    <scope>NUCLEOTIDE SEQUENCE [LARGE SCALE GENOMIC DNA]</scope>
    <source>
        <strain evidence="6">CH2 X CH6</strain>
    </source>
</reference>
<dbReference type="PROSITE" id="PS51278">
    <property type="entry name" value="GATASE_TYPE_2"/>
    <property type="match status" value="1"/>
</dbReference>
<dbReference type="InterPro" id="IPR029055">
    <property type="entry name" value="Ntn_hydrolases_N"/>
</dbReference>
<dbReference type="InterPro" id="IPR001962">
    <property type="entry name" value="Asn_synthase"/>
</dbReference>
<dbReference type="InParanoid" id="A7RQM6"/>
<dbReference type="InterPro" id="IPR014729">
    <property type="entry name" value="Rossmann-like_a/b/a_fold"/>
</dbReference>
<evidence type="ECO:0000313" key="5">
    <source>
        <dbReference type="EMBL" id="EDO46134.1"/>
    </source>
</evidence>
<dbReference type="STRING" id="45351.A7RQM6"/>
<dbReference type="SUPFAM" id="SSF52402">
    <property type="entry name" value="Adenine nucleotide alpha hydrolases-like"/>
    <property type="match status" value="1"/>
</dbReference>
<gene>
    <name evidence="5" type="ORF">NEMVEDRAFT_v1g240001</name>
</gene>
<dbReference type="CDD" id="cd01991">
    <property type="entry name" value="Asn_synthase_B_C"/>
    <property type="match status" value="1"/>
</dbReference>